<dbReference type="AlphaFoldDB" id="A0A927M5M9"/>
<accession>A0A927M5M9</accession>
<dbReference type="RefSeq" id="WP_318783200.1">
    <property type="nucleotide sequence ID" value="NZ_JADBEB010000001.1"/>
</dbReference>
<keyword evidence="1" id="KW-0238">DNA-binding</keyword>
<dbReference type="Pfam" id="PF05331">
    <property type="entry name" value="DUF742"/>
    <property type="match status" value="1"/>
</dbReference>
<dbReference type="PANTHER" id="PTHR36221">
    <property type="entry name" value="DUF742 DOMAIN-CONTAINING PROTEIN"/>
    <property type="match status" value="1"/>
</dbReference>
<dbReference type="EMBL" id="JADBEB010000001">
    <property type="protein sequence ID" value="MBE1487280.1"/>
    <property type="molecule type" value="Genomic_DNA"/>
</dbReference>
<organism evidence="1 2">
    <name type="scientific">Plantactinospora soyae</name>
    <dbReference type="NCBI Taxonomy" id="1544732"/>
    <lineage>
        <taxon>Bacteria</taxon>
        <taxon>Bacillati</taxon>
        <taxon>Actinomycetota</taxon>
        <taxon>Actinomycetes</taxon>
        <taxon>Micromonosporales</taxon>
        <taxon>Micromonosporaceae</taxon>
        <taxon>Plantactinospora</taxon>
    </lineage>
</organism>
<dbReference type="PANTHER" id="PTHR36221:SF1">
    <property type="entry name" value="DUF742 DOMAIN-CONTAINING PROTEIN"/>
    <property type="match status" value="1"/>
</dbReference>
<dbReference type="SUPFAM" id="SSF46785">
    <property type="entry name" value="Winged helix' DNA-binding domain"/>
    <property type="match status" value="1"/>
</dbReference>
<name>A0A927M5M9_9ACTN</name>
<dbReference type="Gene3D" id="1.10.10.10">
    <property type="entry name" value="Winged helix-like DNA-binding domain superfamily/Winged helix DNA-binding domain"/>
    <property type="match status" value="1"/>
</dbReference>
<keyword evidence="2" id="KW-1185">Reference proteome</keyword>
<reference evidence="1" key="1">
    <citation type="submission" date="2020-10" db="EMBL/GenBank/DDBJ databases">
        <title>Sequencing the genomes of 1000 actinobacteria strains.</title>
        <authorList>
            <person name="Klenk H.-P."/>
        </authorList>
    </citation>
    <scope>NUCLEOTIDE SEQUENCE</scope>
    <source>
        <strain evidence="1">DSM 46832</strain>
    </source>
</reference>
<gene>
    <name evidence="1" type="ORF">H4W31_002918</name>
</gene>
<protein>
    <submittedName>
        <fullName evidence="1">DNA-binding transcriptional ArsR family regulator</fullName>
    </submittedName>
</protein>
<dbReference type="GO" id="GO:0003677">
    <property type="term" value="F:DNA binding"/>
    <property type="evidence" value="ECO:0007669"/>
    <property type="project" value="UniProtKB-KW"/>
</dbReference>
<comment type="caution">
    <text evidence="1">The sequence shown here is derived from an EMBL/GenBank/DDBJ whole genome shotgun (WGS) entry which is preliminary data.</text>
</comment>
<dbReference type="InterPro" id="IPR036390">
    <property type="entry name" value="WH_DNA-bd_sf"/>
</dbReference>
<dbReference type="Proteomes" id="UP000649753">
    <property type="component" value="Unassembled WGS sequence"/>
</dbReference>
<proteinExistence type="predicted"/>
<evidence type="ECO:0000313" key="2">
    <source>
        <dbReference type="Proteomes" id="UP000649753"/>
    </source>
</evidence>
<evidence type="ECO:0000313" key="1">
    <source>
        <dbReference type="EMBL" id="MBE1487280.1"/>
    </source>
</evidence>
<sequence>MRTGGGGRSDDAWYDQDAGPVVRPYAMTRGRTQPIRGQFDLISLVVSRGPAPERSDLTPEQSEILVSCRRPLSVAEIAAALDLPVGTVRVLLGDLLDAGLIETHEPAVLDAPSEDLLEAVLAGLRAL</sequence>
<dbReference type="InterPro" id="IPR007995">
    <property type="entry name" value="DUF742"/>
</dbReference>
<dbReference type="InterPro" id="IPR036388">
    <property type="entry name" value="WH-like_DNA-bd_sf"/>
</dbReference>